<dbReference type="Proteomes" id="UP001500729">
    <property type="component" value="Unassembled WGS sequence"/>
</dbReference>
<evidence type="ECO:0000313" key="3">
    <source>
        <dbReference type="EMBL" id="GAA0545928.1"/>
    </source>
</evidence>
<dbReference type="EMBL" id="BAAAGS010000040">
    <property type="protein sequence ID" value="GAA0545928.1"/>
    <property type="molecule type" value="Genomic_DNA"/>
</dbReference>
<reference evidence="3 4" key="1">
    <citation type="journal article" date="2019" name="Int. J. Syst. Evol. Microbiol.">
        <title>The Global Catalogue of Microorganisms (GCM) 10K type strain sequencing project: providing services to taxonomists for standard genome sequencing and annotation.</title>
        <authorList>
            <consortium name="The Broad Institute Genomics Platform"/>
            <consortium name="The Broad Institute Genome Sequencing Center for Infectious Disease"/>
            <person name="Wu L."/>
            <person name="Ma J."/>
        </authorList>
    </citation>
    <scope>NUCLEOTIDE SEQUENCE [LARGE SCALE GENOMIC DNA]</scope>
    <source>
        <strain evidence="3 4">JCM 10303</strain>
    </source>
</reference>
<evidence type="ECO:0000313" key="4">
    <source>
        <dbReference type="Proteomes" id="UP001500729"/>
    </source>
</evidence>
<feature type="region of interest" description="Disordered" evidence="1">
    <location>
        <begin position="66"/>
        <end position="94"/>
    </location>
</feature>
<organism evidence="3 4">
    <name type="scientific">Saccharopolyspora erythraea</name>
    <name type="common">Streptomyces erythraeus</name>
    <dbReference type="NCBI Taxonomy" id="1836"/>
    <lineage>
        <taxon>Bacteria</taxon>
        <taxon>Bacillati</taxon>
        <taxon>Actinomycetota</taxon>
        <taxon>Actinomycetes</taxon>
        <taxon>Pseudonocardiales</taxon>
        <taxon>Pseudonocardiaceae</taxon>
        <taxon>Saccharopolyspora</taxon>
    </lineage>
</organism>
<comment type="caution">
    <text evidence="3">The sequence shown here is derived from an EMBL/GenBank/DDBJ whole genome shotgun (WGS) entry which is preliminary data.</text>
</comment>
<evidence type="ECO:0000256" key="2">
    <source>
        <dbReference type="SAM" id="SignalP"/>
    </source>
</evidence>
<evidence type="ECO:0000256" key="1">
    <source>
        <dbReference type="SAM" id="MobiDB-lite"/>
    </source>
</evidence>
<gene>
    <name evidence="3" type="ORF">GCM10009533_51020</name>
</gene>
<protein>
    <recommendedName>
        <fullName evidence="5">ATP-binding protein</fullName>
    </recommendedName>
</protein>
<accession>A0ABN1DKG8</accession>
<feature type="signal peptide" evidence="2">
    <location>
        <begin position="1"/>
        <end position="27"/>
    </location>
</feature>
<sequence length="238" mass="22822">MKRSLSAAAAVLAGGAGVAGLAGAATAAEMPEFGIDMPVQGKDTVLATSNFTGALQSAHKMVGDVVPASPTASRSDTPHPLGPAGELNSTDPVGGVLNPLVGQVATPKTASPFDIVGGVLPHGQQLPVNMPAGRTSPNPVNGVIDPLMGEGGGSPLGGPVGGAVDALGTSNGSTPVVGDALNQSTPVQHPMGRSTAGPLVAVAHTLADATGQSPDATGVHKAAGNVLANGPLSGNIGA</sequence>
<name>A0ABN1DKG8_SACER</name>
<evidence type="ECO:0008006" key="5">
    <source>
        <dbReference type="Google" id="ProtNLM"/>
    </source>
</evidence>
<proteinExistence type="predicted"/>
<keyword evidence="4" id="KW-1185">Reference proteome</keyword>
<feature type="chain" id="PRO_5047080473" description="ATP-binding protein" evidence="2">
    <location>
        <begin position="28"/>
        <end position="238"/>
    </location>
</feature>
<dbReference type="RefSeq" id="WP_009946451.1">
    <property type="nucleotide sequence ID" value="NZ_BAAAGS010000040.1"/>
</dbReference>
<keyword evidence="2" id="KW-0732">Signal</keyword>